<accession>A0ABY8H6T1</accession>
<dbReference type="InterPro" id="IPR036388">
    <property type="entry name" value="WH-like_DNA-bd_sf"/>
</dbReference>
<evidence type="ECO:0000259" key="4">
    <source>
        <dbReference type="PROSITE" id="PS51077"/>
    </source>
</evidence>
<dbReference type="SUPFAM" id="SSF55781">
    <property type="entry name" value="GAF domain-like"/>
    <property type="match status" value="1"/>
</dbReference>
<dbReference type="SMART" id="SM00346">
    <property type="entry name" value="HTH_ICLR"/>
    <property type="match status" value="1"/>
</dbReference>
<evidence type="ECO:0000256" key="2">
    <source>
        <dbReference type="ARBA" id="ARBA00023125"/>
    </source>
</evidence>
<dbReference type="InterPro" id="IPR036390">
    <property type="entry name" value="WH_DNA-bd_sf"/>
</dbReference>
<name>A0ABY8H6T1_9MICC</name>
<keyword evidence="1" id="KW-0805">Transcription regulation</keyword>
<dbReference type="Pfam" id="PF09339">
    <property type="entry name" value="HTH_IclR"/>
    <property type="match status" value="1"/>
</dbReference>
<dbReference type="PROSITE" id="PS51077">
    <property type="entry name" value="HTH_ICLR"/>
    <property type="match status" value="1"/>
</dbReference>
<dbReference type="Proteomes" id="UP001219037">
    <property type="component" value="Chromosome"/>
</dbReference>
<dbReference type="InterPro" id="IPR014757">
    <property type="entry name" value="Tscrpt_reg_IclR_C"/>
</dbReference>
<dbReference type="SUPFAM" id="SSF46785">
    <property type="entry name" value="Winged helix' DNA-binding domain"/>
    <property type="match status" value="1"/>
</dbReference>
<dbReference type="InterPro" id="IPR050707">
    <property type="entry name" value="HTH_MetabolicPath_Reg"/>
</dbReference>
<sequence length="254" mass="27431">MNLALSRSMAVIERLAGEADGVPLMVLATELELPKSAAHRILADLIGLGYVHQDSVTERYRLSMKLVSITQRHLSRVPLVDLAQPFLTRLAERAGELARMSILDEDELIWIAKAQGSKHALRYDPDSGLTVPLYCTASGLALLSALDDESALARLREQGLGDSEQRGPQAPTTEAEFMALLAQARENNFAYTADTYENGISALAVPIVDSRGSALGVVNLVGPSLRFDRETALTHVADVQRAAQEISAALNTTL</sequence>
<feature type="domain" description="IclR-ED" evidence="5">
    <location>
        <begin position="65"/>
        <end position="252"/>
    </location>
</feature>
<evidence type="ECO:0000259" key="5">
    <source>
        <dbReference type="PROSITE" id="PS51078"/>
    </source>
</evidence>
<dbReference type="PROSITE" id="PS51078">
    <property type="entry name" value="ICLR_ED"/>
    <property type="match status" value="1"/>
</dbReference>
<dbReference type="RefSeq" id="WP_278157950.1">
    <property type="nucleotide sequence ID" value="NZ_CP121252.1"/>
</dbReference>
<dbReference type="Pfam" id="PF01614">
    <property type="entry name" value="IclR_C"/>
    <property type="match status" value="1"/>
</dbReference>
<dbReference type="InterPro" id="IPR029016">
    <property type="entry name" value="GAF-like_dom_sf"/>
</dbReference>
<keyword evidence="3" id="KW-0804">Transcription</keyword>
<keyword evidence="7" id="KW-1185">Reference proteome</keyword>
<dbReference type="EMBL" id="CP121252">
    <property type="protein sequence ID" value="WFP16845.1"/>
    <property type="molecule type" value="Genomic_DNA"/>
</dbReference>
<dbReference type="Gene3D" id="3.30.450.40">
    <property type="match status" value="1"/>
</dbReference>
<dbReference type="PANTHER" id="PTHR30136:SF35">
    <property type="entry name" value="HTH-TYPE TRANSCRIPTIONAL REGULATOR RV1719"/>
    <property type="match status" value="1"/>
</dbReference>
<feature type="domain" description="HTH iclR-type" evidence="4">
    <location>
        <begin position="2"/>
        <end position="64"/>
    </location>
</feature>
<dbReference type="Gene3D" id="1.10.10.10">
    <property type="entry name" value="Winged helix-like DNA-binding domain superfamily/Winged helix DNA-binding domain"/>
    <property type="match status" value="1"/>
</dbReference>
<gene>
    <name evidence="6" type="ORF">P8192_01570</name>
</gene>
<protein>
    <submittedName>
        <fullName evidence="6">IclR family transcriptional regulator</fullName>
    </submittedName>
</protein>
<organism evidence="6 7">
    <name type="scientific">Citricoccus muralis</name>
    <dbReference type="NCBI Taxonomy" id="169134"/>
    <lineage>
        <taxon>Bacteria</taxon>
        <taxon>Bacillati</taxon>
        <taxon>Actinomycetota</taxon>
        <taxon>Actinomycetes</taxon>
        <taxon>Micrococcales</taxon>
        <taxon>Micrococcaceae</taxon>
        <taxon>Citricoccus</taxon>
    </lineage>
</organism>
<evidence type="ECO:0000256" key="1">
    <source>
        <dbReference type="ARBA" id="ARBA00023015"/>
    </source>
</evidence>
<evidence type="ECO:0000313" key="6">
    <source>
        <dbReference type="EMBL" id="WFP16845.1"/>
    </source>
</evidence>
<dbReference type="InterPro" id="IPR005471">
    <property type="entry name" value="Tscrpt_reg_IclR_N"/>
</dbReference>
<evidence type="ECO:0000313" key="7">
    <source>
        <dbReference type="Proteomes" id="UP001219037"/>
    </source>
</evidence>
<evidence type="ECO:0000256" key="3">
    <source>
        <dbReference type="ARBA" id="ARBA00023163"/>
    </source>
</evidence>
<keyword evidence="2" id="KW-0238">DNA-binding</keyword>
<reference evidence="6 7" key="1">
    <citation type="submission" date="2023-04" db="EMBL/GenBank/DDBJ databases">
        <title>Funneling lignin-derived compounds into biodiesel using alkali-halophilic Citricoccus sp. P2.</title>
        <authorList>
            <person name="Luo C.-B."/>
        </authorList>
    </citation>
    <scope>NUCLEOTIDE SEQUENCE [LARGE SCALE GENOMIC DNA]</scope>
    <source>
        <strain evidence="6 7">P2</strain>
    </source>
</reference>
<dbReference type="PANTHER" id="PTHR30136">
    <property type="entry name" value="HELIX-TURN-HELIX TRANSCRIPTIONAL REGULATOR, ICLR FAMILY"/>
    <property type="match status" value="1"/>
</dbReference>
<proteinExistence type="predicted"/>